<keyword evidence="1" id="KW-1133">Transmembrane helix</keyword>
<gene>
    <name evidence="2" type="ORF">QYE77_15135</name>
</gene>
<keyword evidence="2" id="KW-0614">Plasmid</keyword>
<proteinExistence type="predicted"/>
<protein>
    <recommendedName>
        <fullName evidence="4">Flp family type IVb pilin</fullName>
    </recommendedName>
</protein>
<reference evidence="2 3" key="1">
    <citation type="submission" date="2023-07" db="EMBL/GenBank/DDBJ databases">
        <title>Novel species of Thermanaerothrix with wide hydrolytic capabilities.</title>
        <authorList>
            <person name="Zayulina K.S."/>
            <person name="Podosokorskaya O.A."/>
            <person name="Elcheninov A.G."/>
        </authorList>
    </citation>
    <scope>NUCLEOTIDE SEQUENCE [LARGE SCALE GENOMIC DNA]</scope>
    <source>
        <strain evidence="2 3">4228-RoL</strain>
        <plasmid evidence="2">p4228-RoL</plasmid>
    </source>
</reference>
<comment type="caution">
    <text evidence="2">The sequence shown here is derived from an EMBL/GenBank/DDBJ whole genome shotgun (WGS) entry which is preliminary data.</text>
</comment>
<dbReference type="Proteomes" id="UP001254165">
    <property type="component" value="Unassembled WGS sequence"/>
</dbReference>
<evidence type="ECO:0000256" key="1">
    <source>
        <dbReference type="SAM" id="Phobius"/>
    </source>
</evidence>
<evidence type="ECO:0000313" key="3">
    <source>
        <dbReference type="Proteomes" id="UP001254165"/>
    </source>
</evidence>
<geneLocation type="plasmid" evidence="2">
    <name>p4228-RoL</name>
</geneLocation>
<dbReference type="EMBL" id="JAUHMF010000010">
    <property type="protein sequence ID" value="MDT8899598.1"/>
    <property type="molecule type" value="Genomic_DNA"/>
</dbReference>
<organism evidence="2 3">
    <name type="scientific">Thermanaerothrix solaris</name>
    <dbReference type="NCBI Taxonomy" id="3058434"/>
    <lineage>
        <taxon>Bacteria</taxon>
        <taxon>Bacillati</taxon>
        <taxon>Chloroflexota</taxon>
        <taxon>Anaerolineae</taxon>
        <taxon>Anaerolineales</taxon>
        <taxon>Anaerolineaceae</taxon>
        <taxon>Thermanaerothrix</taxon>
    </lineage>
</organism>
<accession>A0ABU3NTQ3</accession>
<keyword evidence="1" id="KW-0472">Membrane</keyword>
<keyword evidence="1" id="KW-0812">Transmembrane</keyword>
<evidence type="ECO:0000313" key="2">
    <source>
        <dbReference type="EMBL" id="MDT8899598.1"/>
    </source>
</evidence>
<evidence type="ECO:0008006" key="4">
    <source>
        <dbReference type="Google" id="ProtNLM"/>
    </source>
</evidence>
<keyword evidence="3" id="KW-1185">Reference proteome</keyword>
<dbReference type="RefSeq" id="WP_315626255.1">
    <property type="nucleotide sequence ID" value="NZ_JAUHMF010000010.1"/>
</dbReference>
<name>A0ABU3NTQ3_9CHLR</name>
<feature type="transmembrane region" description="Helical" evidence="1">
    <location>
        <begin position="20"/>
        <end position="37"/>
    </location>
</feature>
<sequence length="53" mass="5922">MKTLIEFLADEQGQDMTEYIAILGAVVAVAAIVIIAFRNRLQALWQNAISNMR</sequence>